<dbReference type="EMBL" id="CAJPVJ010005048">
    <property type="protein sequence ID" value="CAG2169171.1"/>
    <property type="molecule type" value="Genomic_DNA"/>
</dbReference>
<feature type="domain" description="Carboxylesterase type B" evidence="9">
    <location>
        <begin position="448"/>
        <end position="596"/>
    </location>
</feature>
<dbReference type="PROSITE" id="PS00122">
    <property type="entry name" value="CARBOXYLESTERASE_B_1"/>
    <property type="match status" value="2"/>
</dbReference>
<feature type="active site" description="Charge relay system" evidence="7">
    <location>
        <position position="376"/>
    </location>
</feature>
<dbReference type="InterPro" id="IPR002018">
    <property type="entry name" value="CarbesteraseB"/>
</dbReference>
<dbReference type="GO" id="GO:0006581">
    <property type="term" value="P:acetylcholine catabolic process"/>
    <property type="evidence" value="ECO:0007669"/>
    <property type="project" value="TreeGrafter"/>
</dbReference>
<dbReference type="InterPro" id="IPR029058">
    <property type="entry name" value="AB_hydrolase_fold"/>
</dbReference>
<dbReference type="SUPFAM" id="SSF53474">
    <property type="entry name" value="alpha/beta-Hydrolases"/>
    <property type="match status" value="3"/>
</dbReference>
<dbReference type="GO" id="GO:0005886">
    <property type="term" value="C:plasma membrane"/>
    <property type="evidence" value="ECO:0007669"/>
    <property type="project" value="TreeGrafter"/>
</dbReference>
<organism evidence="10">
    <name type="scientific">Oppiella nova</name>
    <dbReference type="NCBI Taxonomy" id="334625"/>
    <lineage>
        <taxon>Eukaryota</taxon>
        <taxon>Metazoa</taxon>
        <taxon>Ecdysozoa</taxon>
        <taxon>Arthropoda</taxon>
        <taxon>Chelicerata</taxon>
        <taxon>Arachnida</taxon>
        <taxon>Acari</taxon>
        <taxon>Acariformes</taxon>
        <taxon>Sarcoptiformes</taxon>
        <taxon>Oribatida</taxon>
        <taxon>Brachypylina</taxon>
        <taxon>Oppioidea</taxon>
        <taxon>Oppiidae</taxon>
        <taxon>Oppiella</taxon>
    </lineage>
</organism>
<dbReference type="Gene3D" id="3.40.50.1820">
    <property type="entry name" value="alpha/beta hydrolase"/>
    <property type="match status" value="3"/>
</dbReference>
<comment type="similarity">
    <text evidence="1 8">Belongs to the type-B carboxylesterase/lipase family.</text>
</comment>
<dbReference type="PRINTS" id="PR00878">
    <property type="entry name" value="CHOLNESTRASE"/>
</dbReference>
<evidence type="ECO:0000259" key="9">
    <source>
        <dbReference type="Pfam" id="PF00135"/>
    </source>
</evidence>
<comment type="catalytic activity">
    <reaction evidence="6">
        <text>acetylcholine + H2O = choline + acetate + H(+)</text>
        <dbReference type="Rhea" id="RHEA:17561"/>
        <dbReference type="ChEBI" id="CHEBI:15354"/>
        <dbReference type="ChEBI" id="CHEBI:15355"/>
        <dbReference type="ChEBI" id="CHEBI:15377"/>
        <dbReference type="ChEBI" id="CHEBI:15378"/>
        <dbReference type="ChEBI" id="CHEBI:30089"/>
        <dbReference type="EC" id="3.1.1.7"/>
    </reaction>
</comment>
<feature type="non-terminal residue" evidence="10">
    <location>
        <position position="1"/>
    </location>
</feature>
<evidence type="ECO:0000313" key="10">
    <source>
        <dbReference type="EMBL" id="CAD7651987.1"/>
    </source>
</evidence>
<keyword evidence="11" id="KW-1185">Reference proteome</keyword>
<evidence type="ECO:0000256" key="8">
    <source>
        <dbReference type="RuleBase" id="RU361235"/>
    </source>
</evidence>
<dbReference type="GO" id="GO:0019695">
    <property type="term" value="P:choline metabolic process"/>
    <property type="evidence" value="ECO:0007669"/>
    <property type="project" value="TreeGrafter"/>
</dbReference>
<dbReference type="EMBL" id="OC919873">
    <property type="protein sequence ID" value="CAD7651987.1"/>
    <property type="molecule type" value="Genomic_DNA"/>
</dbReference>
<dbReference type="InterPro" id="IPR000997">
    <property type="entry name" value="Cholinesterase"/>
</dbReference>
<evidence type="ECO:0000256" key="2">
    <source>
        <dbReference type="ARBA" id="ARBA00022487"/>
    </source>
</evidence>
<evidence type="ECO:0000256" key="1">
    <source>
        <dbReference type="ARBA" id="ARBA00005964"/>
    </source>
</evidence>
<keyword evidence="3 8" id="KW-0378">Hydrolase</keyword>
<keyword evidence="4" id="KW-1015">Disulfide bond</keyword>
<proteinExistence type="inferred from homology"/>
<gene>
    <name evidence="10" type="ORF">ONB1V03_LOCUS8655</name>
</gene>
<evidence type="ECO:0000256" key="3">
    <source>
        <dbReference type="ARBA" id="ARBA00022801"/>
    </source>
</evidence>
<dbReference type="GO" id="GO:0005615">
    <property type="term" value="C:extracellular space"/>
    <property type="evidence" value="ECO:0007669"/>
    <property type="project" value="TreeGrafter"/>
</dbReference>
<dbReference type="EC" id="3.1.1.-" evidence="8"/>
<dbReference type="InterPro" id="IPR050654">
    <property type="entry name" value="AChE-related_enzymes"/>
</dbReference>
<feature type="active site" description="Acyl-ester intermediate" evidence="7">
    <location>
        <position position="137"/>
    </location>
</feature>
<keyword evidence="5" id="KW-0325">Glycoprotein</keyword>
<protein>
    <recommendedName>
        <fullName evidence="8">Carboxylic ester hydrolase</fullName>
        <ecNumber evidence="8">3.1.1.-</ecNumber>
    </recommendedName>
</protein>
<keyword evidence="2" id="KW-0719">Serine esterase</keyword>
<dbReference type="GO" id="GO:0003990">
    <property type="term" value="F:acetylcholinesterase activity"/>
    <property type="evidence" value="ECO:0007669"/>
    <property type="project" value="UniProtKB-EC"/>
</dbReference>
<evidence type="ECO:0000313" key="11">
    <source>
        <dbReference type="Proteomes" id="UP000728032"/>
    </source>
</evidence>
<evidence type="ECO:0000256" key="7">
    <source>
        <dbReference type="PIRSR" id="PIRSR600997-1"/>
    </source>
</evidence>
<feature type="domain" description="Carboxylesterase type B" evidence="9">
    <location>
        <begin position="1"/>
        <end position="67"/>
    </location>
</feature>
<dbReference type="InterPro" id="IPR019826">
    <property type="entry name" value="Carboxylesterase_B_AS"/>
</dbReference>
<accession>A0A7R9QN52</accession>
<dbReference type="OrthoDB" id="6423549at2759"/>
<dbReference type="Proteomes" id="UP000728032">
    <property type="component" value="Unassembled WGS sequence"/>
</dbReference>
<feature type="domain" description="Carboxylesterase type B" evidence="9">
    <location>
        <begin position="68"/>
        <end position="436"/>
    </location>
</feature>
<feature type="active site" description="Charge relay system" evidence="7">
    <location>
        <position position="257"/>
    </location>
</feature>
<dbReference type="Pfam" id="PF00135">
    <property type="entry name" value="COesterase"/>
    <property type="match status" value="3"/>
</dbReference>
<evidence type="ECO:0000256" key="5">
    <source>
        <dbReference type="ARBA" id="ARBA00023180"/>
    </source>
</evidence>
<dbReference type="AlphaFoldDB" id="A0A7R9QN52"/>
<sequence>MFWIYGGGLNGGTIFDFKYNGSYLAAHDVVLVSVNYRVGKLGFLYGGNGSTAPGNVGLYDQVMALKWYNGSYLAAHDVVLVSVNYRVGKLGFLYGGNGSTAPGNVGLYDQVMALKWVRENIHSFGGDRDQITVFGESAGSESISALIVSPETKGLFRRAIMESGANLHYKGRQQHTTDEAFNASQTIAKALNCSEGFDDNQWLDCLRERDAKEFSKFSESTFPLEGTDFLPISIIQAFADSKYMQDLDIMAGVNRNEGSKLAYGAFPQLHSNITDKDFDDLVVAINSSYHGLKLPNLRQFYLKDDHKNHSSDVLRQAFYDLFGDVGIKCPTYLTAKQYANYAIKSGSKSRVYMYELTYQSQFAKILGCGENMGICHESDVEFVFGLPLWVDKLYPKTHTQLDMDFSLYVMKLWTDFAKYGKPDDQWPHILDDKNNIKIKDLNPTNTSRHIIDGTKPGNSCLQTPYDLKLQQSEDCLVLNIWTPNVDKPLKPVMFWIYGGSLNEGSIFKLLYNGSYLAAHDVVVVSANYRLGRLGFLYGGNGSTAPGNVGLYDQVMALKWVRENIHSFGGDRDQITVFGESAGSESISALIVSPETK</sequence>
<dbReference type="PANTHER" id="PTHR43918">
    <property type="entry name" value="ACETYLCHOLINESTERASE"/>
    <property type="match status" value="1"/>
</dbReference>
<reference evidence="10" key="1">
    <citation type="submission" date="2020-11" db="EMBL/GenBank/DDBJ databases">
        <authorList>
            <person name="Tran Van P."/>
        </authorList>
    </citation>
    <scope>NUCLEOTIDE SEQUENCE</scope>
</reference>
<evidence type="ECO:0000256" key="4">
    <source>
        <dbReference type="ARBA" id="ARBA00023157"/>
    </source>
</evidence>
<name>A0A7R9QN52_9ACAR</name>
<dbReference type="PANTHER" id="PTHR43918:SF4">
    <property type="entry name" value="CARBOXYLIC ESTER HYDROLASE"/>
    <property type="match status" value="1"/>
</dbReference>
<evidence type="ECO:0000256" key="6">
    <source>
        <dbReference type="ARBA" id="ARBA00048484"/>
    </source>
</evidence>